<name>A0ABR0XP39_REHGL</name>
<protein>
    <submittedName>
        <fullName evidence="1">Uncharacterized protein</fullName>
    </submittedName>
</protein>
<dbReference type="Proteomes" id="UP001318860">
    <property type="component" value="Unassembled WGS sequence"/>
</dbReference>
<sequence>MGLVMSIKKRRGLGFRDLQYFNEAMLAKQGWRLVNDDTSLLTKTLKAIYFPNKCFLEATIGNNPSHTWRSIIAGRNIHARGLRWNIGDGKSVRAWHDLWIPYQPGFKVLSTNPGYTDDQQVADLMRDDAPRILPTKYALMKRGVDIDPHCSRYGLDIETPEHALRECPWAAFFLGDRDF</sequence>
<gene>
    <name evidence="1" type="ORF">DH2020_004186</name>
</gene>
<dbReference type="EMBL" id="JABTTQ020000003">
    <property type="protein sequence ID" value="KAK6160805.1"/>
    <property type="molecule type" value="Genomic_DNA"/>
</dbReference>
<keyword evidence="2" id="KW-1185">Reference proteome</keyword>
<evidence type="ECO:0000313" key="1">
    <source>
        <dbReference type="EMBL" id="KAK6160805.1"/>
    </source>
</evidence>
<comment type="caution">
    <text evidence="1">The sequence shown here is derived from an EMBL/GenBank/DDBJ whole genome shotgun (WGS) entry which is preliminary data.</text>
</comment>
<organism evidence="1 2">
    <name type="scientific">Rehmannia glutinosa</name>
    <name type="common">Chinese foxglove</name>
    <dbReference type="NCBI Taxonomy" id="99300"/>
    <lineage>
        <taxon>Eukaryota</taxon>
        <taxon>Viridiplantae</taxon>
        <taxon>Streptophyta</taxon>
        <taxon>Embryophyta</taxon>
        <taxon>Tracheophyta</taxon>
        <taxon>Spermatophyta</taxon>
        <taxon>Magnoliopsida</taxon>
        <taxon>eudicotyledons</taxon>
        <taxon>Gunneridae</taxon>
        <taxon>Pentapetalae</taxon>
        <taxon>asterids</taxon>
        <taxon>lamiids</taxon>
        <taxon>Lamiales</taxon>
        <taxon>Orobanchaceae</taxon>
        <taxon>Rehmannieae</taxon>
        <taxon>Rehmannia</taxon>
    </lineage>
</organism>
<accession>A0ABR0XP39</accession>
<reference evidence="1 2" key="1">
    <citation type="journal article" date="2021" name="Comput. Struct. Biotechnol. J.">
        <title>De novo genome assembly of the potent medicinal plant Rehmannia glutinosa using nanopore technology.</title>
        <authorList>
            <person name="Ma L."/>
            <person name="Dong C."/>
            <person name="Song C."/>
            <person name="Wang X."/>
            <person name="Zheng X."/>
            <person name="Niu Y."/>
            <person name="Chen S."/>
            <person name="Feng W."/>
        </authorList>
    </citation>
    <scope>NUCLEOTIDE SEQUENCE [LARGE SCALE GENOMIC DNA]</scope>
    <source>
        <strain evidence="1">DH-2019</strain>
    </source>
</reference>
<evidence type="ECO:0000313" key="2">
    <source>
        <dbReference type="Proteomes" id="UP001318860"/>
    </source>
</evidence>
<proteinExistence type="predicted"/>